<dbReference type="NCBIfam" id="TIGR00506">
    <property type="entry name" value="ribB"/>
    <property type="match status" value="1"/>
</dbReference>
<dbReference type="InterPro" id="IPR017945">
    <property type="entry name" value="DHBP_synth_RibB-like_a/b_dom"/>
</dbReference>
<evidence type="ECO:0000259" key="21">
    <source>
        <dbReference type="Pfam" id="PF00925"/>
    </source>
</evidence>
<dbReference type="GO" id="GO:0008270">
    <property type="term" value="F:zinc ion binding"/>
    <property type="evidence" value="ECO:0007669"/>
    <property type="project" value="UniProtKB-UniRule"/>
</dbReference>
<dbReference type="UniPathway" id="UPA00275">
    <property type="reaction ID" value="UER00399"/>
</dbReference>
<feature type="binding site" evidence="20">
    <location>
        <position position="361"/>
    </location>
    <ligand>
        <name>GTP</name>
        <dbReference type="ChEBI" id="CHEBI:37565"/>
    </ligand>
</feature>
<feature type="domain" description="GTP cyclohydrolase II" evidence="21">
    <location>
        <begin position="211"/>
        <end position="377"/>
    </location>
</feature>
<dbReference type="SUPFAM" id="SSF142695">
    <property type="entry name" value="RibA-like"/>
    <property type="match status" value="1"/>
</dbReference>
<evidence type="ECO:0000256" key="14">
    <source>
        <dbReference type="ARBA" id="ARBA00023211"/>
    </source>
</evidence>
<feature type="site" description="Essential for DHBP synthase activity" evidence="20">
    <location>
        <position position="129"/>
    </location>
</feature>
<feature type="binding site" evidence="20">
    <location>
        <position position="356"/>
    </location>
    <ligand>
        <name>GTP</name>
        <dbReference type="ChEBI" id="CHEBI:37565"/>
    </ligand>
</feature>
<name>A0A1H4ZAC9_RHOJO</name>
<proteinExistence type="inferred from homology"/>
<feature type="binding site" evidence="20">
    <location>
        <position position="31"/>
    </location>
    <ligand>
        <name>Mg(2+)</name>
        <dbReference type="ChEBI" id="CHEBI:18420"/>
        <label>2</label>
    </ligand>
</feature>
<evidence type="ECO:0000256" key="6">
    <source>
        <dbReference type="ARBA" id="ARBA00011738"/>
    </source>
</evidence>
<feature type="binding site" evidence="20">
    <location>
        <begin position="30"/>
        <end position="31"/>
    </location>
    <ligand>
        <name>D-ribulose 5-phosphate</name>
        <dbReference type="ChEBI" id="CHEBI:58121"/>
    </ligand>
</feature>
<evidence type="ECO:0000256" key="18">
    <source>
        <dbReference type="ARBA" id="ARBA00049295"/>
    </source>
</evidence>
<feature type="active site" description="Proton acceptor; for GTP cyclohydrolase activity" evidence="20">
    <location>
        <position position="333"/>
    </location>
</feature>
<dbReference type="NCBIfam" id="NF001591">
    <property type="entry name" value="PRK00393.1"/>
    <property type="match status" value="1"/>
</dbReference>
<dbReference type="HAMAP" id="MF_01283">
    <property type="entry name" value="RibBA"/>
    <property type="match status" value="1"/>
</dbReference>
<feature type="binding site" evidence="20">
    <location>
        <begin position="255"/>
        <end position="259"/>
    </location>
    <ligand>
        <name>GTP</name>
        <dbReference type="ChEBI" id="CHEBI:37565"/>
    </ligand>
</feature>
<evidence type="ECO:0000256" key="15">
    <source>
        <dbReference type="ARBA" id="ARBA00023239"/>
    </source>
</evidence>
<protein>
    <recommendedName>
        <fullName evidence="20">Riboflavin biosynthesis protein RibBA</fullName>
    </recommendedName>
    <domain>
        <recommendedName>
            <fullName evidence="20">3,4-dihydroxy-2-butanone 4-phosphate synthase</fullName>
            <shortName evidence="20">DHBP synthase</shortName>
            <ecNumber evidence="20">4.1.99.12</ecNumber>
        </recommendedName>
    </domain>
    <domain>
        <recommendedName>
            <fullName evidence="20">GTP cyclohydrolase-2</fullName>
            <ecNumber evidence="20">3.5.4.25</ecNumber>
        </recommendedName>
        <alternativeName>
            <fullName evidence="20">GTP cyclohydrolase II</fullName>
        </alternativeName>
    </domain>
</protein>
<comment type="pathway">
    <text evidence="3 20">Cofactor biosynthesis; riboflavin biosynthesis; 5-amino-6-(D-ribitylamino)uracil from GTP: step 1/4.</text>
</comment>
<comment type="similarity">
    <text evidence="20">In the C-terminal section; belongs to the GTP cyclohydrolase II family.</text>
</comment>
<evidence type="ECO:0000256" key="1">
    <source>
        <dbReference type="ARBA" id="ARBA00000141"/>
    </source>
</evidence>
<dbReference type="RefSeq" id="WP_074872970.1">
    <property type="nucleotide sequence ID" value="NZ_FNTL01000004.1"/>
</dbReference>
<evidence type="ECO:0000256" key="8">
    <source>
        <dbReference type="ARBA" id="ARBA00022723"/>
    </source>
</evidence>
<dbReference type="EMBL" id="FNTL01000004">
    <property type="protein sequence ID" value="SED27119.1"/>
    <property type="molecule type" value="Genomic_DNA"/>
</dbReference>
<dbReference type="PANTHER" id="PTHR21327:SF18">
    <property type="entry name" value="3,4-DIHYDROXY-2-BUTANONE 4-PHOSPHATE SYNTHASE"/>
    <property type="match status" value="1"/>
</dbReference>
<feature type="binding site" evidence="20">
    <location>
        <position position="167"/>
    </location>
    <ligand>
        <name>D-ribulose 5-phosphate</name>
        <dbReference type="ChEBI" id="CHEBI:58121"/>
    </ligand>
</feature>
<evidence type="ECO:0000256" key="9">
    <source>
        <dbReference type="ARBA" id="ARBA00022741"/>
    </source>
</evidence>
<dbReference type="GO" id="GO:0005525">
    <property type="term" value="F:GTP binding"/>
    <property type="evidence" value="ECO:0007669"/>
    <property type="project" value="UniProtKB-KW"/>
</dbReference>
<feature type="binding site" evidence="20">
    <location>
        <position position="321"/>
    </location>
    <ligand>
        <name>GTP</name>
        <dbReference type="ChEBI" id="CHEBI:37565"/>
    </ligand>
</feature>
<feature type="binding site" evidence="20">
    <location>
        <position position="31"/>
    </location>
    <ligand>
        <name>Mg(2+)</name>
        <dbReference type="ChEBI" id="CHEBI:18420"/>
        <label>1</label>
    </ligand>
</feature>
<comment type="similarity">
    <text evidence="5 20">In the N-terminal section; belongs to the DHBP synthase family.</text>
</comment>
<dbReference type="Gene3D" id="3.40.50.10990">
    <property type="entry name" value="GTP cyclohydrolase II"/>
    <property type="match status" value="1"/>
</dbReference>
<evidence type="ECO:0000256" key="17">
    <source>
        <dbReference type="ARBA" id="ARBA00043932"/>
    </source>
</evidence>
<keyword evidence="10 20" id="KW-0378">Hydrolase</keyword>
<accession>A0A1H4ZAC9</accession>
<keyword evidence="12 20" id="KW-0460">Magnesium</keyword>
<evidence type="ECO:0000256" key="2">
    <source>
        <dbReference type="ARBA" id="ARBA00002284"/>
    </source>
</evidence>
<dbReference type="HAMAP" id="MF_00180">
    <property type="entry name" value="RibB"/>
    <property type="match status" value="1"/>
</dbReference>
<dbReference type="AlphaFoldDB" id="A0A1H4ZAC9"/>
<dbReference type="PANTHER" id="PTHR21327">
    <property type="entry name" value="GTP CYCLOHYDROLASE II-RELATED"/>
    <property type="match status" value="1"/>
</dbReference>
<evidence type="ECO:0000256" key="19">
    <source>
        <dbReference type="ARBA" id="ARBA00060730"/>
    </source>
</evidence>
<dbReference type="FunFam" id="3.40.50.10990:FF:000001">
    <property type="entry name" value="Riboflavin biosynthesis protein RibBA"/>
    <property type="match status" value="1"/>
</dbReference>
<feature type="binding site" evidence="20">
    <location>
        <position position="35"/>
    </location>
    <ligand>
        <name>D-ribulose 5-phosphate</name>
        <dbReference type="ChEBI" id="CHEBI:58121"/>
    </ligand>
</feature>
<dbReference type="HAMAP" id="MF_00179">
    <property type="entry name" value="RibA"/>
    <property type="match status" value="1"/>
</dbReference>
<dbReference type="GO" id="GO:0005829">
    <property type="term" value="C:cytosol"/>
    <property type="evidence" value="ECO:0007669"/>
    <property type="project" value="UniProtKB-ARBA"/>
</dbReference>
<dbReference type="PIRSF" id="PIRSF001259">
    <property type="entry name" value="RibA"/>
    <property type="match status" value="1"/>
</dbReference>
<evidence type="ECO:0000256" key="20">
    <source>
        <dbReference type="HAMAP-Rule" id="MF_01283"/>
    </source>
</evidence>
<comment type="subunit">
    <text evidence="6">Homodimer.</text>
</comment>
<dbReference type="GO" id="GO:0000287">
    <property type="term" value="F:magnesium ion binding"/>
    <property type="evidence" value="ECO:0007669"/>
    <property type="project" value="UniProtKB-UniRule"/>
</dbReference>
<keyword evidence="11 20" id="KW-0862">Zinc</keyword>
<comment type="cofactor">
    <cofactor evidence="20">
        <name>Mg(2+)</name>
        <dbReference type="ChEBI" id="CHEBI:18420"/>
    </cofactor>
    <cofactor evidence="20">
        <name>Mn(2+)</name>
        <dbReference type="ChEBI" id="CHEBI:29035"/>
    </cofactor>
    <text evidence="20">Binds 2 divalent metal cations per subunit. Magnesium or manganese.</text>
</comment>
<keyword evidence="9 20" id="KW-0547">Nucleotide-binding</keyword>
<dbReference type="Pfam" id="PF00925">
    <property type="entry name" value="GTP_cyclohydro2"/>
    <property type="match status" value="1"/>
</dbReference>
<evidence type="ECO:0000256" key="16">
    <source>
        <dbReference type="ARBA" id="ARBA00023268"/>
    </source>
</evidence>
<keyword evidence="14 20" id="KW-0464">Manganese</keyword>
<dbReference type="SUPFAM" id="SSF55821">
    <property type="entry name" value="YrdC/RibB"/>
    <property type="match status" value="1"/>
</dbReference>
<dbReference type="InterPro" id="IPR036144">
    <property type="entry name" value="RibA-like_sf"/>
</dbReference>
<comment type="function">
    <text evidence="17 20">Catalyzes the conversion of GTP to 2,5-diamino-6-ribosylamino-4(3H)-pyrimidinone 5'-phosphate (DARP), formate and pyrophosphate.</text>
</comment>
<feature type="site" description="Essential for DHBP synthase activity" evidence="20">
    <location>
        <position position="167"/>
    </location>
</feature>
<dbReference type="GO" id="GO:0009231">
    <property type="term" value="P:riboflavin biosynthetic process"/>
    <property type="evidence" value="ECO:0007669"/>
    <property type="project" value="UniProtKB-UniRule"/>
</dbReference>
<feature type="binding site" evidence="20">
    <location>
        <position position="146"/>
    </location>
    <ligand>
        <name>Mg(2+)</name>
        <dbReference type="ChEBI" id="CHEBI:18420"/>
        <label>2</label>
    </ligand>
</feature>
<dbReference type="NCBIfam" id="TIGR00505">
    <property type="entry name" value="ribA"/>
    <property type="match status" value="1"/>
</dbReference>
<feature type="binding site" evidence="20">
    <location>
        <position position="271"/>
    </location>
    <ligand>
        <name>Zn(2+)</name>
        <dbReference type="ChEBI" id="CHEBI:29105"/>
        <note>catalytic</note>
    </ligand>
</feature>
<feature type="active site" description="Nucleophile; for GTP cyclohydrolase activity" evidence="20">
    <location>
        <position position="335"/>
    </location>
</feature>
<evidence type="ECO:0000256" key="13">
    <source>
        <dbReference type="ARBA" id="ARBA00023134"/>
    </source>
</evidence>
<evidence type="ECO:0000313" key="22">
    <source>
        <dbReference type="EMBL" id="SED27119.1"/>
    </source>
</evidence>
<keyword evidence="7 20" id="KW-0686">Riboflavin biosynthesis</keyword>
<evidence type="ECO:0000256" key="5">
    <source>
        <dbReference type="ARBA" id="ARBA00005520"/>
    </source>
</evidence>
<comment type="function">
    <text evidence="2 20">Catalyzes the conversion of D-ribulose 5-phosphate to formate and 3,4-dihydroxy-2-butanone 4-phosphate.</text>
</comment>
<keyword evidence="13 20" id="KW-0342">GTP-binding</keyword>
<keyword evidence="8 20" id="KW-0479">Metal-binding</keyword>
<gene>
    <name evidence="20" type="primary">ribBA</name>
    <name evidence="22" type="ORF">SAMN04490220_4021</name>
</gene>
<feature type="binding site" evidence="20">
    <location>
        <begin position="299"/>
        <end position="301"/>
    </location>
    <ligand>
        <name>GTP</name>
        <dbReference type="ChEBI" id="CHEBI:37565"/>
    </ligand>
</feature>
<dbReference type="Proteomes" id="UP000183407">
    <property type="component" value="Unassembled WGS sequence"/>
</dbReference>
<comment type="pathway">
    <text evidence="4 20">Cofactor biosynthesis; riboflavin biosynthesis; 2-hydroxy-3-oxobutyl phosphate from D-ribulose 5-phosphate: step 1/1.</text>
</comment>
<dbReference type="EC" id="3.5.4.25" evidence="20"/>
<dbReference type="InterPro" id="IPR000926">
    <property type="entry name" value="RibA"/>
</dbReference>
<sequence>MTTTRLDTIERAIDDIAAGRPVVVLDADDRENEGDIVFAASMATPELMALTIRNSSGIVCAPADGSVLDRLALPLMTADNHDRMGTAFTVSVDATDGVSTGISAHDRARTVRTLAAPDSEADQLVRPGHIFPLRARDGGVLARPGHTEAAVDLVRLAGLPPVGVISELVDDDGTVKRGPRCREFADTHGLALISIADLVAYRKRHEPTVQRLATARIPTEFGHMTAYGYRDVVTGAEHLALVHGDLGNGHSVLTRVHSECLTGDVFRSCRCDCGGQLSDALRLVAEEGRGVLIYLRGHEGRGIGLIDKLRAYALQDGGLDTVDANLRLGLPVDARDYTAGAHILDDLGIMSTRLLTNNPDKARCLVDCGIDVTERVPLHTTATIHNLPYLDAKRLRLGHDLPLFGNPA</sequence>
<feature type="binding site" evidence="20">
    <location>
        <position position="276"/>
    </location>
    <ligand>
        <name>GTP</name>
        <dbReference type="ChEBI" id="CHEBI:37565"/>
    </ligand>
</feature>
<dbReference type="Gene3D" id="3.90.870.10">
    <property type="entry name" value="DHBP synthase"/>
    <property type="match status" value="1"/>
</dbReference>
<organism evidence="22 23">
    <name type="scientific">Rhodococcus jostii</name>
    <dbReference type="NCBI Taxonomy" id="132919"/>
    <lineage>
        <taxon>Bacteria</taxon>
        <taxon>Bacillati</taxon>
        <taxon>Actinomycetota</taxon>
        <taxon>Actinomycetes</taxon>
        <taxon>Mycobacteriales</taxon>
        <taxon>Nocardiaceae</taxon>
        <taxon>Rhodococcus</taxon>
    </lineage>
</organism>
<dbReference type="GO" id="GO:0003935">
    <property type="term" value="F:GTP cyclohydrolase II activity"/>
    <property type="evidence" value="ECO:0007669"/>
    <property type="project" value="UniProtKB-UniRule"/>
</dbReference>
<evidence type="ECO:0000256" key="10">
    <source>
        <dbReference type="ARBA" id="ARBA00022801"/>
    </source>
</evidence>
<dbReference type="GO" id="GO:0008686">
    <property type="term" value="F:3,4-dihydroxy-2-butanone-4-phosphate synthase activity"/>
    <property type="evidence" value="ECO:0007669"/>
    <property type="project" value="UniProtKB-UniRule"/>
</dbReference>
<dbReference type="Pfam" id="PF00926">
    <property type="entry name" value="DHBP_synthase"/>
    <property type="match status" value="1"/>
</dbReference>
<dbReference type="InterPro" id="IPR000422">
    <property type="entry name" value="DHBP_synthase_RibB"/>
</dbReference>
<dbReference type="NCBIfam" id="NF006803">
    <property type="entry name" value="PRK09311.1"/>
    <property type="match status" value="1"/>
</dbReference>
<dbReference type="OrthoDB" id="9793111at2"/>
<evidence type="ECO:0000256" key="7">
    <source>
        <dbReference type="ARBA" id="ARBA00022619"/>
    </source>
</evidence>
<dbReference type="FunFam" id="3.90.870.10:FF:000002">
    <property type="entry name" value="3,4-dihydroxy-2-butanone 4-phosphate synthase"/>
    <property type="match status" value="1"/>
</dbReference>
<dbReference type="InterPro" id="IPR032677">
    <property type="entry name" value="GTP_cyclohydro_II"/>
</dbReference>
<reference evidence="23" key="1">
    <citation type="submission" date="2016-10" db="EMBL/GenBank/DDBJ databases">
        <authorList>
            <person name="Varghese N."/>
        </authorList>
    </citation>
    <scope>NUCLEOTIDE SEQUENCE [LARGE SCALE GENOMIC DNA]</scope>
    <source>
        <strain evidence="23">DSM 44719</strain>
    </source>
</reference>
<dbReference type="CDD" id="cd00641">
    <property type="entry name" value="GTP_cyclohydro2"/>
    <property type="match status" value="1"/>
</dbReference>
<evidence type="ECO:0000256" key="4">
    <source>
        <dbReference type="ARBA" id="ARBA00004904"/>
    </source>
</evidence>
<dbReference type="InterPro" id="IPR016299">
    <property type="entry name" value="Riboflavin_synth_RibBA"/>
</dbReference>
<comment type="similarity">
    <text evidence="19">Belongs to the DHBP synthase family.</text>
</comment>
<feature type="binding site" evidence="20">
    <location>
        <begin position="143"/>
        <end position="147"/>
    </location>
    <ligand>
        <name>D-ribulose 5-phosphate</name>
        <dbReference type="ChEBI" id="CHEBI:58121"/>
    </ligand>
</feature>
<evidence type="ECO:0000256" key="3">
    <source>
        <dbReference type="ARBA" id="ARBA00004853"/>
    </source>
</evidence>
<comment type="catalytic activity">
    <reaction evidence="18 20">
        <text>GTP + 4 H2O = 2,5-diamino-6-hydroxy-4-(5-phosphoribosylamino)-pyrimidine + formate + 2 phosphate + 3 H(+)</text>
        <dbReference type="Rhea" id="RHEA:23704"/>
        <dbReference type="ChEBI" id="CHEBI:15377"/>
        <dbReference type="ChEBI" id="CHEBI:15378"/>
        <dbReference type="ChEBI" id="CHEBI:15740"/>
        <dbReference type="ChEBI" id="CHEBI:37565"/>
        <dbReference type="ChEBI" id="CHEBI:43474"/>
        <dbReference type="ChEBI" id="CHEBI:58614"/>
        <dbReference type="EC" id="3.5.4.25"/>
    </reaction>
</comment>
<evidence type="ECO:0000256" key="11">
    <source>
        <dbReference type="ARBA" id="ARBA00022833"/>
    </source>
</evidence>
<keyword evidence="15 20" id="KW-0456">Lyase</keyword>
<dbReference type="EC" id="4.1.99.12" evidence="20"/>
<comment type="cofactor">
    <cofactor evidence="20">
        <name>Zn(2+)</name>
        <dbReference type="ChEBI" id="CHEBI:29105"/>
    </cofactor>
    <text evidence="20">Binds 1 zinc ion per subunit.</text>
</comment>
<dbReference type="GO" id="GO:0030145">
    <property type="term" value="F:manganese ion binding"/>
    <property type="evidence" value="ECO:0007669"/>
    <property type="project" value="UniProtKB-UniRule"/>
</dbReference>
<feature type="region of interest" description="GTP cyclohydrolase II" evidence="20">
    <location>
        <begin position="205"/>
        <end position="408"/>
    </location>
</feature>
<comment type="catalytic activity">
    <reaction evidence="1 20">
        <text>D-ribulose 5-phosphate = (2S)-2-hydroxy-3-oxobutyl phosphate + formate + H(+)</text>
        <dbReference type="Rhea" id="RHEA:18457"/>
        <dbReference type="ChEBI" id="CHEBI:15378"/>
        <dbReference type="ChEBI" id="CHEBI:15740"/>
        <dbReference type="ChEBI" id="CHEBI:58121"/>
        <dbReference type="ChEBI" id="CHEBI:58830"/>
        <dbReference type="EC" id="4.1.99.12"/>
    </reaction>
</comment>
<feature type="region of interest" description="DHBP synthase" evidence="20">
    <location>
        <begin position="1"/>
        <end position="204"/>
    </location>
</feature>
<feature type="binding site" evidence="20">
    <location>
        <position position="260"/>
    </location>
    <ligand>
        <name>Zn(2+)</name>
        <dbReference type="ChEBI" id="CHEBI:29105"/>
        <note>catalytic</note>
    </ligand>
</feature>
<evidence type="ECO:0000313" key="23">
    <source>
        <dbReference type="Proteomes" id="UP000183407"/>
    </source>
</evidence>
<evidence type="ECO:0000256" key="12">
    <source>
        <dbReference type="ARBA" id="ARBA00022842"/>
    </source>
</evidence>
<keyword evidence="16 20" id="KW-0511">Multifunctional enzyme</keyword>
<feature type="binding site" evidence="20">
    <location>
        <position position="273"/>
    </location>
    <ligand>
        <name>Zn(2+)</name>
        <dbReference type="ChEBI" id="CHEBI:29105"/>
        <note>catalytic</note>
    </ligand>
</feature>